<keyword evidence="1" id="KW-0732">Signal</keyword>
<proteinExistence type="predicted"/>
<keyword evidence="3" id="KW-1185">Reference proteome</keyword>
<name>A0A813EVT2_POLGL</name>
<dbReference type="Proteomes" id="UP000654075">
    <property type="component" value="Unassembled WGS sequence"/>
</dbReference>
<feature type="signal peptide" evidence="1">
    <location>
        <begin position="1"/>
        <end position="15"/>
    </location>
</feature>
<dbReference type="EMBL" id="CAJNNV010017024">
    <property type="protein sequence ID" value="CAE8604852.1"/>
    <property type="molecule type" value="Genomic_DNA"/>
</dbReference>
<organism evidence="2 3">
    <name type="scientific">Polarella glacialis</name>
    <name type="common">Dinoflagellate</name>
    <dbReference type="NCBI Taxonomy" id="89957"/>
    <lineage>
        <taxon>Eukaryota</taxon>
        <taxon>Sar</taxon>
        <taxon>Alveolata</taxon>
        <taxon>Dinophyceae</taxon>
        <taxon>Suessiales</taxon>
        <taxon>Suessiaceae</taxon>
        <taxon>Polarella</taxon>
    </lineage>
</organism>
<dbReference type="AlphaFoldDB" id="A0A813EVT2"/>
<feature type="non-terminal residue" evidence="2">
    <location>
        <position position="271"/>
    </location>
</feature>
<sequence>MLLHCGFWTAAFLRCTHVPLFQDTALTPDQLRASLAQAWRDELGFKFEPGDFTSEQADNIKAFLADHAAQAPVSQHSSITDAAEFLFTEMARNSRSGCPYFLQHSDWRVLSAKFQVNFVLHEVPGTCKPSDTNDFEPSAMQLCAQWTSKQRDHEWGHWQPHTPVASAPISDDSTCNNSSPAAATTLDGSDTLLPATMHLIPTRSCLSTATRAPPRCSVSLVRALPPQRLPGWRCARTSTSFSQSLASMCLSVFSSLSWSSRCLQESVSTAD</sequence>
<accession>A0A813EVT2</accession>
<feature type="chain" id="PRO_5032903167" evidence="1">
    <location>
        <begin position="16"/>
        <end position="271"/>
    </location>
</feature>
<protein>
    <submittedName>
        <fullName evidence="2">Uncharacterized protein</fullName>
    </submittedName>
</protein>
<gene>
    <name evidence="2" type="ORF">PGLA1383_LOCUS22996</name>
</gene>
<evidence type="ECO:0000313" key="2">
    <source>
        <dbReference type="EMBL" id="CAE8604852.1"/>
    </source>
</evidence>
<comment type="caution">
    <text evidence="2">The sequence shown here is derived from an EMBL/GenBank/DDBJ whole genome shotgun (WGS) entry which is preliminary data.</text>
</comment>
<evidence type="ECO:0000256" key="1">
    <source>
        <dbReference type="SAM" id="SignalP"/>
    </source>
</evidence>
<reference evidence="2" key="1">
    <citation type="submission" date="2021-02" db="EMBL/GenBank/DDBJ databases">
        <authorList>
            <person name="Dougan E. K."/>
            <person name="Rhodes N."/>
            <person name="Thang M."/>
            <person name="Chan C."/>
        </authorList>
    </citation>
    <scope>NUCLEOTIDE SEQUENCE</scope>
</reference>
<evidence type="ECO:0000313" key="3">
    <source>
        <dbReference type="Proteomes" id="UP000654075"/>
    </source>
</evidence>